<dbReference type="PANTHER" id="PTHR21064:SF5">
    <property type="entry name" value="SLR1880 PROTEIN"/>
    <property type="match status" value="1"/>
</dbReference>
<evidence type="ECO:0000259" key="1">
    <source>
        <dbReference type="Pfam" id="PF01636"/>
    </source>
</evidence>
<sequence>MDSDQVIKEILARFPISGEQVRVIPVKTGLIHTSYKVIERQGKSYLLQKINTSVFRDVEALMGNIAHVTTILKDAFQSSPYESLELLKTNDGQLFYEHEFKAWRIYHFKEHLVGYDAPENKEMVVEAGKAFAQFAKTLSQTDPEQLSVTLPDFHSLQKRYQQFKLALKNTPVKLSEIDPLPEQIAGFTQLLLPLEYAMDSGEIPIRITHNDSKFNNLLFDQTNKARCVVDLDTVMPGIIHFDVGDCLRTLTPSTPEDEPNLGKIELREDFHYAFLEGYIENESGWLTEEEIKFIPFSAPYMALIMGIRFLTDYLQGNIYYSCDHPEHNLVRAKCQIEVTRQFLEQFPLNSDLT</sequence>
<dbReference type="SUPFAM" id="SSF56112">
    <property type="entry name" value="Protein kinase-like (PK-like)"/>
    <property type="match status" value="1"/>
</dbReference>
<keyword evidence="3" id="KW-1185">Reference proteome</keyword>
<dbReference type="Gene3D" id="3.90.1200.10">
    <property type="match status" value="1"/>
</dbReference>
<comment type="caution">
    <text evidence="2">The sequence shown here is derived from an EMBL/GenBank/DDBJ whole genome shotgun (WGS) entry which is preliminary data.</text>
</comment>
<dbReference type="InterPro" id="IPR002575">
    <property type="entry name" value="Aminoglycoside_PTrfase"/>
</dbReference>
<dbReference type="Pfam" id="PF01636">
    <property type="entry name" value="APH"/>
    <property type="match status" value="1"/>
</dbReference>
<evidence type="ECO:0000313" key="2">
    <source>
        <dbReference type="EMBL" id="MFD2530919.1"/>
    </source>
</evidence>
<dbReference type="InterPro" id="IPR050249">
    <property type="entry name" value="Pseudomonas-type_ThrB"/>
</dbReference>
<dbReference type="InterPro" id="IPR011009">
    <property type="entry name" value="Kinase-like_dom_sf"/>
</dbReference>
<dbReference type="PANTHER" id="PTHR21064">
    <property type="entry name" value="AMINOGLYCOSIDE PHOSPHOTRANSFERASE DOMAIN-CONTAINING PROTEIN-RELATED"/>
    <property type="match status" value="1"/>
</dbReference>
<protein>
    <submittedName>
        <fullName evidence="2">Phosphotransferase enzyme family protein</fullName>
    </submittedName>
</protein>
<gene>
    <name evidence="2" type="ORF">ACFSVN_00500</name>
</gene>
<reference evidence="3" key="1">
    <citation type="journal article" date="2019" name="Int. J. Syst. Evol. Microbiol.">
        <title>The Global Catalogue of Microorganisms (GCM) 10K type strain sequencing project: providing services to taxonomists for standard genome sequencing and annotation.</title>
        <authorList>
            <consortium name="The Broad Institute Genomics Platform"/>
            <consortium name="The Broad Institute Genome Sequencing Center for Infectious Disease"/>
            <person name="Wu L."/>
            <person name="Ma J."/>
        </authorList>
    </citation>
    <scope>NUCLEOTIDE SEQUENCE [LARGE SCALE GENOMIC DNA]</scope>
    <source>
        <strain evidence="3">KCTC 52042</strain>
    </source>
</reference>
<organism evidence="2 3">
    <name type="scientific">Gracilimonas halophila</name>
    <dbReference type="NCBI Taxonomy" id="1834464"/>
    <lineage>
        <taxon>Bacteria</taxon>
        <taxon>Pseudomonadati</taxon>
        <taxon>Balneolota</taxon>
        <taxon>Balneolia</taxon>
        <taxon>Balneolales</taxon>
        <taxon>Balneolaceae</taxon>
        <taxon>Gracilimonas</taxon>
    </lineage>
</organism>
<accession>A0ABW5JFX4</accession>
<feature type="domain" description="Aminoglycoside phosphotransferase" evidence="1">
    <location>
        <begin position="24"/>
        <end position="277"/>
    </location>
</feature>
<dbReference type="EMBL" id="JBHULI010000001">
    <property type="protein sequence ID" value="MFD2530919.1"/>
    <property type="molecule type" value="Genomic_DNA"/>
</dbReference>
<dbReference type="Proteomes" id="UP001597460">
    <property type="component" value="Unassembled WGS sequence"/>
</dbReference>
<evidence type="ECO:0000313" key="3">
    <source>
        <dbReference type="Proteomes" id="UP001597460"/>
    </source>
</evidence>
<name>A0ABW5JFX4_9BACT</name>
<proteinExistence type="predicted"/>